<evidence type="ECO:0000256" key="1">
    <source>
        <dbReference type="SAM" id="SignalP"/>
    </source>
</evidence>
<gene>
    <name evidence="2" type="ORF">KZJ38_23610</name>
</gene>
<dbReference type="Proteomes" id="UP000826462">
    <property type="component" value="Chromosome 2"/>
</dbReference>
<evidence type="ECO:0000313" key="2">
    <source>
        <dbReference type="EMBL" id="QYD72689.1"/>
    </source>
</evidence>
<name>A0ABX8UUL0_9BURK</name>
<dbReference type="Gene3D" id="2.40.10.10">
    <property type="entry name" value="Trypsin-like serine proteases"/>
    <property type="match status" value="2"/>
</dbReference>
<keyword evidence="2" id="KW-0645">Protease</keyword>
<keyword evidence="3" id="KW-1185">Reference proteome</keyword>
<accession>A0ABX8UUL0</accession>
<dbReference type="RefSeq" id="WP_219802111.1">
    <property type="nucleotide sequence ID" value="NZ_CP080096.1"/>
</dbReference>
<dbReference type="Pfam" id="PF13365">
    <property type="entry name" value="Trypsin_2"/>
    <property type="match status" value="1"/>
</dbReference>
<keyword evidence="2" id="KW-0378">Hydrolase</keyword>
<dbReference type="InterPro" id="IPR009003">
    <property type="entry name" value="Peptidase_S1_PA"/>
</dbReference>
<keyword evidence="1" id="KW-0732">Signal</keyword>
<evidence type="ECO:0000313" key="3">
    <source>
        <dbReference type="Proteomes" id="UP000826462"/>
    </source>
</evidence>
<sequence length="255" mass="26392">MNAQALRRLCVSGTTLSLIVMCHAAAQAAGESMTNEPPKHRDATALEANATGFFVNDRGDVLTARHVVQACQSIFLIKDGQVARAKIKAVSADADLAVITSSIKPFLAASFPKTGTVGGAQPVFTAGYEVLHHMPDRTSTMYNAVTRDQPTAATGTFTLMSSATNGASGSPVLDQAGLVVGLVTDRTQVSGEDPRAFVTRSGAAGYVVAVSAQTLKAFLAANQIPFNETDAAQLEPMQARAPRAATLEAGVLCGG</sequence>
<protein>
    <submittedName>
        <fullName evidence="2">Serine protease</fullName>
    </submittedName>
</protein>
<feature type="signal peptide" evidence="1">
    <location>
        <begin position="1"/>
        <end position="28"/>
    </location>
</feature>
<proteinExistence type="predicted"/>
<dbReference type="GO" id="GO:0008233">
    <property type="term" value="F:peptidase activity"/>
    <property type="evidence" value="ECO:0007669"/>
    <property type="project" value="UniProtKB-KW"/>
</dbReference>
<feature type="chain" id="PRO_5046956498" evidence="1">
    <location>
        <begin position="29"/>
        <end position="255"/>
    </location>
</feature>
<dbReference type="EMBL" id="CP080096">
    <property type="protein sequence ID" value="QYD72689.1"/>
    <property type="molecule type" value="Genomic_DNA"/>
</dbReference>
<organism evidence="2 3">
    <name type="scientific">Paraburkholderia edwinii</name>
    <dbReference type="NCBI Taxonomy" id="2861782"/>
    <lineage>
        <taxon>Bacteria</taxon>
        <taxon>Pseudomonadati</taxon>
        <taxon>Pseudomonadota</taxon>
        <taxon>Betaproteobacteria</taxon>
        <taxon>Burkholderiales</taxon>
        <taxon>Burkholderiaceae</taxon>
        <taxon>Paraburkholderia</taxon>
    </lineage>
</organism>
<dbReference type="GO" id="GO:0006508">
    <property type="term" value="P:proteolysis"/>
    <property type="evidence" value="ECO:0007669"/>
    <property type="project" value="UniProtKB-KW"/>
</dbReference>
<dbReference type="SUPFAM" id="SSF50494">
    <property type="entry name" value="Trypsin-like serine proteases"/>
    <property type="match status" value="1"/>
</dbReference>
<dbReference type="InterPro" id="IPR043504">
    <property type="entry name" value="Peptidase_S1_PA_chymotrypsin"/>
</dbReference>
<reference evidence="2 3" key="1">
    <citation type="submission" date="2021-07" db="EMBL/GenBank/DDBJ databases">
        <title>Paraburkholderia edwinii protects Aspergillus sp. from phenazines by acting as a toxin sponge.</title>
        <authorList>
            <person name="Dahlstrom K.M."/>
            <person name="Newman D.K."/>
        </authorList>
    </citation>
    <scope>NUCLEOTIDE SEQUENCE [LARGE SCALE GENOMIC DNA]</scope>
    <source>
        <strain evidence="2 3">Pe01</strain>
    </source>
</reference>